<dbReference type="EMBL" id="BAAADU010000002">
    <property type="protein sequence ID" value="GAA0658396.1"/>
    <property type="molecule type" value="Genomic_DNA"/>
</dbReference>
<dbReference type="InterPro" id="IPR008972">
    <property type="entry name" value="Cupredoxin"/>
</dbReference>
<evidence type="ECO:0000256" key="3">
    <source>
        <dbReference type="ARBA" id="ARBA00022982"/>
    </source>
</evidence>
<dbReference type="Gene3D" id="2.60.40.420">
    <property type="entry name" value="Cupredoxins - blue copper proteins"/>
    <property type="match status" value="1"/>
</dbReference>
<gene>
    <name evidence="6" type="ORF">GCM10009019_23440</name>
</gene>
<dbReference type="PROSITE" id="PS00196">
    <property type="entry name" value="COPPER_BLUE"/>
    <property type="match status" value="1"/>
</dbReference>
<protein>
    <submittedName>
        <fullName evidence="6">Plastocyanin/azurin family copper-binding protein</fullName>
    </submittedName>
</protein>
<evidence type="ECO:0000256" key="2">
    <source>
        <dbReference type="ARBA" id="ARBA00022723"/>
    </source>
</evidence>
<dbReference type="GeneID" id="68572971"/>
<proteinExistence type="predicted"/>
<dbReference type="AlphaFoldDB" id="A0AAV3T476"/>
<organism evidence="6 7">
    <name type="scientific">Salarchaeum japonicum</name>
    <dbReference type="NCBI Taxonomy" id="555573"/>
    <lineage>
        <taxon>Archaea</taxon>
        <taxon>Methanobacteriati</taxon>
        <taxon>Methanobacteriota</taxon>
        <taxon>Stenosarchaea group</taxon>
        <taxon>Halobacteria</taxon>
        <taxon>Halobacteriales</taxon>
        <taxon>Halobacteriaceae</taxon>
    </lineage>
</organism>
<sequence>MDRRSFLAAVGAVGATGVLAGAASVLADSTDYDVAMRSNAFAPVESKAIDVPADAPGYIPDDVPTIEVAVGEPVTWLNTGTRYHTVTGVAAAMPDGADYFASGGYDTESAALESFEREVGGGGAIAPSESYTHVFDTPGWYYYYCIPHEPANMVGNVRVVEK</sequence>
<keyword evidence="7" id="KW-1185">Reference proteome</keyword>
<dbReference type="GO" id="GO:0009055">
    <property type="term" value="F:electron transfer activity"/>
    <property type="evidence" value="ECO:0007669"/>
    <property type="project" value="InterPro"/>
</dbReference>
<evidence type="ECO:0000256" key="1">
    <source>
        <dbReference type="ARBA" id="ARBA00022448"/>
    </source>
</evidence>
<evidence type="ECO:0000313" key="6">
    <source>
        <dbReference type="EMBL" id="GAA0658396.1"/>
    </source>
</evidence>
<evidence type="ECO:0000313" key="7">
    <source>
        <dbReference type="Proteomes" id="UP001500194"/>
    </source>
</evidence>
<evidence type="ECO:0000259" key="5">
    <source>
        <dbReference type="Pfam" id="PF00127"/>
    </source>
</evidence>
<reference evidence="6 7" key="1">
    <citation type="journal article" date="2019" name="Int. J. Syst. Evol. Microbiol.">
        <title>The Global Catalogue of Microorganisms (GCM) 10K type strain sequencing project: providing services to taxonomists for standard genome sequencing and annotation.</title>
        <authorList>
            <consortium name="The Broad Institute Genomics Platform"/>
            <consortium name="The Broad Institute Genome Sequencing Center for Infectious Disease"/>
            <person name="Wu L."/>
            <person name="Ma J."/>
        </authorList>
    </citation>
    <scope>NUCLEOTIDE SEQUENCE [LARGE SCALE GENOMIC DNA]</scope>
    <source>
        <strain evidence="6 7">JCM 16327</strain>
    </source>
</reference>
<dbReference type="InterPro" id="IPR028871">
    <property type="entry name" value="BlueCu_1_BS"/>
</dbReference>
<keyword evidence="3" id="KW-0249">Electron transport</keyword>
<keyword evidence="1" id="KW-0813">Transport</keyword>
<keyword evidence="4" id="KW-0186">Copper</keyword>
<dbReference type="InterPro" id="IPR006311">
    <property type="entry name" value="TAT_signal"/>
</dbReference>
<dbReference type="GO" id="GO:0005507">
    <property type="term" value="F:copper ion binding"/>
    <property type="evidence" value="ECO:0007669"/>
    <property type="project" value="InterPro"/>
</dbReference>
<dbReference type="PANTHER" id="PTHR36507">
    <property type="entry name" value="BLL1555 PROTEIN"/>
    <property type="match status" value="1"/>
</dbReference>
<dbReference type="Proteomes" id="UP001500194">
    <property type="component" value="Unassembled WGS sequence"/>
</dbReference>
<dbReference type="PROSITE" id="PS51318">
    <property type="entry name" value="TAT"/>
    <property type="match status" value="1"/>
</dbReference>
<dbReference type="InterPro" id="IPR052721">
    <property type="entry name" value="ET_Amicyanin"/>
</dbReference>
<evidence type="ECO:0000256" key="4">
    <source>
        <dbReference type="ARBA" id="ARBA00023008"/>
    </source>
</evidence>
<dbReference type="InterPro" id="IPR000923">
    <property type="entry name" value="BlueCu_1"/>
</dbReference>
<dbReference type="RefSeq" id="WP_227259570.1">
    <property type="nucleotide sequence ID" value="NZ_BAAADU010000002.1"/>
</dbReference>
<dbReference type="Pfam" id="PF00127">
    <property type="entry name" value="Copper-bind"/>
    <property type="match status" value="1"/>
</dbReference>
<accession>A0AAV3T476</accession>
<dbReference type="SUPFAM" id="SSF49503">
    <property type="entry name" value="Cupredoxins"/>
    <property type="match status" value="1"/>
</dbReference>
<name>A0AAV3T476_9EURY</name>
<keyword evidence="2" id="KW-0479">Metal-binding</keyword>
<dbReference type="PANTHER" id="PTHR36507:SF1">
    <property type="entry name" value="BLL1555 PROTEIN"/>
    <property type="match status" value="1"/>
</dbReference>
<comment type="caution">
    <text evidence="6">The sequence shown here is derived from an EMBL/GenBank/DDBJ whole genome shotgun (WGS) entry which is preliminary data.</text>
</comment>
<feature type="domain" description="Blue (type 1) copper" evidence="5">
    <location>
        <begin position="64"/>
        <end position="159"/>
    </location>
</feature>